<organism evidence="1 2">
    <name type="scientific">Suillus subaureus</name>
    <dbReference type="NCBI Taxonomy" id="48587"/>
    <lineage>
        <taxon>Eukaryota</taxon>
        <taxon>Fungi</taxon>
        <taxon>Dikarya</taxon>
        <taxon>Basidiomycota</taxon>
        <taxon>Agaricomycotina</taxon>
        <taxon>Agaricomycetes</taxon>
        <taxon>Agaricomycetidae</taxon>
        <taxon>Boletales</taxon>
        <taxon>Suillineae</taxon>
        <taxon>Suillaceae</taxon>
        <taxon>Suillus</taxon>
    </lineage>
</organism>
<proteinExistence type="predicted"/>
<keyword evidence="2" id="KW-1185">Reference proteome</keyword>
<gene>
    <name evidence="1" type="ORF">BJ212DRAFT_1299609</name>
</gene>
<evidence type="ECO:0000313" key="2">
    <source>
        <dbReference type="Proteomes" id="UP000807769"/>
    </source>
</evidence>
<dbReference type="RefSeq" id="XP_041193456.1">
    <property type="nucleotide sequence ID" value="XM_041332890.1"/>
</dbReference>
<protein>
    <submittedName>
        <fullName evidence="1">Uncharacterized protein</fullName>
    </submittedName>
</protein>
<evidence type="ECO:0000313" key="1">
    <source>
        <dbReference type="EMBL" id="KAG1816896.1"/>
    </source>
</evidence>
<dbReference type="Proteomes" id="UP000807769">
    <property type="component" value="Unassembled WGS sequence"/>
</dbReference>
<accession>A0A9P7EBV3</accession>
<sequence>MTSHELQHTPAIKPDIVDSLVTFCDTHIPVILQLTEKMPDWQPTQEQHMWLMPHLTKFKLRVPHSKEPAFWAQLNDQWLLKWPEQTLQWPDHLAGDVLTEDEEKELSAAEKARKQAVAGLLMDVVSNSIS</sequence>
<dbReference type="EMBL" id="JABBWG010000015">
    <property type="protein sequence ID" value="KAG1816896.1"/>
    <property type="molecule type" value="Genomic_DNA"/>
</dbReference>
<dbReference type="GeneID" id="64626907"/>
<dbReference type="AlphaFoldDB" id="A0A9P7EBV3"/>
<name>A0A9P7EBV3_9AGAM</name>
<dbReference type="OrthoDB" id="10419657at2759"/>
<comment type="caution">
    <text evidence="1">The sequence shown here is derived from an EMBL/GenBank/DDBJ whole genome shotgun (WGS) entry which is preliminary data.</text>
</comment>
<reference evidence="1" key="1">
    <citation type="journal article" date="2020" name="New Phytol.">
        <title>Comparative genomics reveals dynamic genome evolution in host specialist ectomycorrhizal fungi.</title>
        <authorList>
            <person name="Lofgren L.A."/>
            <person name="Nguyen N.H."/>
            <person name="Vilgalys R."/>
            <person name="Ruytinx J."/>
            <person name="Liao H.L."/>
            <person name="Branco S."/>
            <person name="Kuo A."/>
            <person name="LaButti K."/>
            <person name="Lipzen A."/>
            <person name="Andreopoulos W."/>
            <person name="Pangilinan J."/>
            <person name="Riley R."/>
            <person name="Hundley H."/>
            <person name="Na H."/>
            <person name="Barry K."/>
            <person name="Grigoriev I.V."/>
            <person name="Stajich J.E."/>
            <person name="Kennedy P.G."/>
        </authorList>
    </citation>
    <scope>NUCLEOTIDE SEQUENCE</scope>
    <source>
        <strain evidence="1">MN1</strain>
    </source>
</reference>